<evidence type="ECO:0000256" key="1">
    <source>
        <dbReference type="ARBA" id="ARBA00004479"/>
    </source>
</evidence>
<keyword evidence="10" id="KW-1185">Reference proteome</keyword>
<evidence type="ECO:0000313" key="9">
    <source>
        <dbReference type="EMBL" id="KAI3914379.1"/>
    </source>
</evidence>
<comment type="subcellular location">
    <subcellularLocation>
        <location evidence="1">Membrane</location>
        <topology evidence="1">Single-pass type I membrane protein</topology>
    </subcellularLocation>
</comment>
<evidence type="ECO:0000256" key="5">
    <source>
        <dbReference type="ARBA" id="ARBA00023180"/>
    </source>
</evidence>
<dbReference type="GO" id="GO:0030247">
    <property type="term" value="F:polysaccharide binding"/>
    <property type="evidence" value="ECO:0007669"/>
    <property type="project" value="InterPro"/>
</dbReference>
<sequence>MASLHVTLMFRYLVLLLIWLQLASSVFPSNASGVSKPNCIDHCGSVSIPYPFGIGAGCFIDEAFELECNNGVPMYGNIPVSSISLIDGQMTIDILIASSCSNESDENSLTLSKFTVSNTKNKLISIGCDTLVSINGNPPIGEGCSDCTTNEDATDDGSCNGMGCCKTSIPAGLRQSNVTVEREYPRKNMSLDNPCSYAFVAEEDSFRFSSSYLQDFKNNGTGRVRVVVDWTIGSETCDEVATEVTSNACGPNTVCIPGNNDTQGYRCNCKSGYAGNPYLPYVDANTTGYCQETVKCNDNSISGCSIPPPPPLPSSEISPLIKVNKIVAG</sequence>
<proteinExistence type="predicted"/>
<evidence type="ECO:0000256" key="6">
    <source>
        <dbReference type="SAM" id="SignalP"/>
    </source>
</evidence>
<feature type="domain" description="Wall-associated receptor kinase galacturonan-binding" evidence="8">
    <location>
        <begin position="39"/>
        <end position="92"/>
    </location>
</feature>
<evidence type="ECO:0000259" key="7">
    <source>
        <dbReference type="Pfam" id="PF08488"/>
    </source>
</evidence>
<evidence type="ECO:0000256" key="2">
    <source>
        <dbReference type="ARBA" id="ARBA00022679"/>
    </source>
</evidence>
<keyword evidence="3 6" id="KW-0732">Signal</keyword>
<dbReference type="GO" id="GO:0016020">
    <property type="term" value="C:membrane"/>
    <property type="evidence" value="ECO:0007669"/>
    <property type="project" value="UniProtKB-SubCell"/>
</dbReference>
<dbReference type="Pfam" id="PF13947">
    <property type="entry name" value="GUB_WAK_bind"/>
    <property type="match status" value="1"/>
</dbReference>
<dbReference type="InterPro" id="IPR013695">
    <property type="entry name" value="WAK"/>
</dbReference>
<keyword evidence="5" id="KW-0325">Glycoprotein</keyword>
<evidence type="ECO:0000259" key="8">
    <source>
        <dbReference type="Pfam" id="PF13947"/>
    </source>
</evidence>
<feature type="chain" id="PRO_5041945874" evidence="6">
    <location>
        <begin position="26"/>
        <end position="329"/>
    </location>
</feature>
<name>A0AAD4SMG8_9MAGN</name>
<evidence type="ECO:0000256" key="3">
    <source>
        <dbReference type="ARBA" id="ARBA00022729"/>
    </source>
</evidence>
<evidence type="ECO:0000256" key="4">
    <source>
        <dbReference type="ARBA" id="ARBA00023157"/>
    </source>
</evidence>
<dbReference type="InterPro" id="IPR025287">
    <property type="entry name" value="WAK_GUB"/>
</dbReference>
<dbReference type="AlphaFoldDB" id="A0AAD4SMG8"/>
<comment type="caution">
    <text evidence="9">The sequence shown here is derived from an EMBL/GenBank/DDBJ whole genome shotgun (WGS) entry which is preliminary data.</text>
</comment>
<feature type="domain" description="Wall-associated receptor kinase" evidence="7">
    <location>
        <begin position="157"/>
        <end position="232"/>
    </location>
</feature>
<dbReference type="Pfam" id="PF08488">
    <property type="entry name" value="WAK"/>
    <property type="match status" value="1"/>
</dbReference>
<keyword evidence="2" id="KW-0808">Transferase</keyword>
<organism evidence="9 10">
    <name type="scientific">Papaver atlanticum</name>
    <dbReference type="NCBI Taxonomy" id="357466"/>
    <lineage>
        <taxon>Eukaryota</taxon>
        <taxon>Viridiplantae</taxon>
        <taxon>Streptophyta</taxon>
        <taxon>Embryophyta</taxon>
        <taxon>Tracheophyta</taxon>
        <taxon>Spermatophyta</taxon>
        <taxon>Magnoliopsida</taxon>
        <taxon>Ranunculales</taxon>
        <taxon>Papaveraceae</taxon>
        <taxon>Papaveroideae</taxon>
        <taxon>Papaver</taxon>
    </lineage>
</organism>
<dbReference type="GO" id="GO:0004674">
    <property type="term" value="F:protein serine/threonine kinase activity"/>
    <property type="evidence" value="ECO:0007669"/>
    <property type="project" value="InterPro"/>
</dbReference>
<dbReference type="Proteomes" id="UP001202328">
    <property type="component" value="Unassembled WGS sequence"/>
</dbReference>
<accession>A0AAD4SMG8</accession>
<reference evidence="9" key="1">
    <citation type="submission" date="2022-04" db="EMBL/GenBank/DDBJ databases">
        <title>A functionally conserved STORR gene fusion in Papaver species that diverged 16.8 million years ago.</title>
        <authorList>
            <person name="Catania T."/>
        </authorList>
    </citation>
    <scope>NUCLEOTIDE SEQUENCE</scope>
    <source>
        <strain evidence="9">S-188037</strain>
    </source>
</reference>
<evidence type="ECO:0000313" key="10">
    <source>
        <dbReference type="Proteomes" id="UP001202328"/>
    </source>
</evidence>
<dbReference type="PANTHER" id="PTHR33491">
    <property type="entry name" value="OSJNBA0016N04.9 PROTEIN"/>
    <property type="match status" value="1"/>
</dbReference>
<gene>
    <name evidence="9" type="ORF">MKW98_014986</name>
</gene>
<keyword evidence="4" id="KW-1015">Disulfide bond</keyword>
<protein>
    <submittedName>
        <fullName evidence="9">Uncharacterized protein</fullName>
    </submittedName>
</protein>
<dbReference type="EMBL" id="JAJJMB010009331">
    <property type="protein sequence ID" value="KAI3914379.1"/>
    <property type="molecule type" value="Genomic_DNA"/>
</dbReference>
<feature type="signal peptide" evidence="6">
    <location>
        <begin position="1"/>
        <end position="25"/>
    </location>
</feature>